<reference evidence="9" key="1">
    <citation type="submission" date="2023-04" db="EMBL/GenBank/DDBJ databases">
        <title>Black Yeasts Isolated from many extreme environments.</title>
        <authorList>
            <person name="Coleine C."/>
            <person name="Stajich J.E."/>
            <person name="Selbmann L."/>
        </authorList>
    </citation>
    <scope>NUCLEOTIDE SEQUENCE</scope>
    <source>
        <strain evidence="9">CCFEE 5312</strain>
    </source>
</reference>
<keyword evidence="5" id="KW-0289">Folate biosynthesis</keyword>
<evidence type="ECO:0000313" key="10">
    <source>
        <dbReference type="Proteomes" id="UP001271007"/>
    </source>
</evidence>
<evidence type="ECO:0000259" key="8">
    <source>
        <dbReference type="SMART" id="SM00905"/>
    </source>
</evidence>
<feature type="domain" description="Dihydroneopterin aldolase/epimerase" evidence="8">
    <location>
        <begin position="194"/>
        <end position="314"/>
    </location>
</feature>
<dbReference type="SMART" id="SM00905">
    <property type="entry name" value="FolB"/>
    <property type="match status" value="1"/>
</dbReference>
<dbReference type="InterPro" id="IPR043133">
    <property type="entry name" value="GTP-CH-I_C/QueF"/>
</dbReference>
<name>A0AAJ0DSI0_9PEZI</name>
<evidence type="ECO:0000256" key="5">
    <source>
        <dbReference type="ARBA" id="ARBA00022909"/>
    </source>
</evidence>
<dbReference type="Gene3D" id="3.30.1130.10">
    <property type="match status" value="2"/>
</dbReference>
<evidence type="ECO:0000256" key="3">
    <source>
        <dbReference type="ARBA" id="ARBA00005708"/>
    </source>
</evidence>
<evidence type="ECO:0000256" key="6">
    <source>
        <dbReference type="ARBA" id="ARBA00023239"/>
    </source>
</evidence>
<evidence type="ECO:0000256" key="4">
    <source>
        <dbReference type="ARBA" id="ARBA00013043"/>
    </source>
</evidence>
<gene>
    <name evidence="9" type="ORF">LTR09_003465</name>
</gene>
<keyword evidence="6" id="KW-0456">Lyase</keyword>
<comment type="caution">
    <text evidence="9">The sequence shown here is derived from an EMBL/GenBank/DDBJ whole genome shotgun (WGS) entry which is preliminary data.</text>
</comment>
<comment type="catalytic activity">
    <reaction evidence="1">
        <text>7,8-dihydroneopterin = 6-hydroxymethyl-7,8-dihydropterin + glycolaldehyde</text>
        <dbReference type="Rhea" id="RHEA:10540"/>
        <dbReference type="ChEBI" id="CHEBI:17001"/>
        <dbReference type="ChEBI" id="CHEBI:17071"/>
        <dbReference type="ChEBI" id="CHEBI:44841"/>
        <dbReference type="EC" id="4.1.2.25"/>
    </reaction>
</comment>
<keyword evidence="10" id="KW-1185">Reference proteome</keyword>
<dbReference type="EMBL" id="JAWDJX010000008">
    <property type="protein sequence ID" value="KAK3055545.1"/>
    <property type="molecule type" value="Genomic_DNA"/>
</dbReference>
<sequence length="345" mass="38690">MADPRKSASMVQIKKLHLPFPVSTMSAWGQLKEQPAFVTVSIEFRDEFASGKDDLSGSIHYGELSKRIRALVPILASGFWPGDLSEAIENVVFEMGSEQVRQARGPVLCNYSKHHAALKDFRLGQISKTSANASTYHPQHPEGQREQNPILNVVSELHFPKASMTGDEIVITRTKKVELNSYGEAVPSIERPIFSIPNMRLMTIIGMNPHERKARQPVVASLTVEYTHVSLEDSDSEGTEVCFKEIDAVFVERVVVKLIEESEYETLELMAKDTIDAVVSWFREREYATPAVCLRLEKPKAIVFAEAAVVELYVPAPVVQPPRVKKSIEDVEFVKIERPVKAPDY</sequence>
<dbReference type="GO" id="GO:0046656">
    <property type="term" value="P:folic acid biosynthetic process"/>
    <property type="evidence" value="ECO:0007669"/>
    <property type="project" value="UniProtKB-KW"/>
</dbReference>
<dbReference type="Pfam" id="PF02152">
    <property type="entry name" value="FolB"/>
    <property type="match status" value="1"/>
</dbReference>
<proteinExistence type="inferred from homology"/>
<evidence type="ECO:0000256" key="7">
    <source>
        <dbReference type="ARBA" id="ARBA00032903"/>
    </source>
</evidence>
<evidence type="ECO:0000256" key="1">
    <source>
        <dbReference type="ARBA" id="ARBA00001353"/>
    </source>
</evidence>
<dbReference type="PANTHER" id="PTHR42844:SF1">
    <property type="entry name" value="DIHYDRONEOPTERIN ALDOLASE 1-RELATED"/>
    <property type="match status" value="1"/>
</dbReference>
<dbReference type="InterPro" id="IPR006157">
    <property type="entry name" value="FolB_dom"/>
</dbReference>
<dbReference type="InterPro" id="IPR006156">
    <property type="entry name" value="Dihydroneopterin_aldolase"/>
</dbReference>
<dbReference type="Proteomes" id="UP001271007">
    <property type="component" value="Unassembled WGS sequence"/>
</dbReference>
<accession>A0AAJ0DSI0</accession>
<dbReference type="EC" id="4.1.2.25" evidence="4"/>
<comment type="pathway">
    <text evidence="2">Cofactor biosynthesis; tetrahydrofolate biosynthesis; 2-amino-4-hydroxy-6-hydroxymethyl-7,8-dihydropteridine diphosphate from 7,8-dihydroneopterin triphosphate: step 3/4.</text>
</comment>
<protein>
    <recommendedName>
        <fullName evidence="4">dihydroneopterin aldolase</fullName>
        <ecNumber evidence="4">4.1.2.25</ecNumber>
    </recommendedName>
    <alternativeName>
        <fullName evidence="7">7,8-dihydroneopterin aldolase</fullName>
    </alternativeName>
</protein>
<evidence type="ECO:0000256" key="2">
    <source>
        <dbReference type="ARBA" id="ARBA00005013"/>
    </source>
</evidence>
<dbReference type="GO" id="GO:0004150">
    <property type="term" value="F:dihydroneopterin aldolase activity"/>
    <property type="evidence" value="ECO:0007669"/>
    <property type="project" value="UniProtKB-EC"/>
</dbReference>
<organism evidence="9 10">
    <name type="scientific">Extremus antarcticus</name>
    <dbReference type="NCBI Taxonomy" id="702011"/>
    <lineage>
        <taxon>Eukaryota</taxon>
        <taxon>Fungi</taxon>
        <taxon>Dikarya</taxon>
        <taxon>Ascomycota</taxon>
        <taxon>Pezizomycotina</taxon>
        <taxon>Dothideomycetes</taxon>
        <taxon>Dothideomycetidae</taxon>
        <taxon>Mycosphaerellales</taxon>
        <taxon>Extremaceae</taxon>
        <taxon>Extremus</taxon>
    </lineage>
</organism>
<dbReference type="PANTHER" id="PTHR42844">
    <property type="entry name" value="DIHYDRONEOPTERIN ALDOLASE 1-RELATED"/>
    <property type="match status" value="1"/>
</dbReference>
<dbReference type="AlphaFoldDB" id="A0AAJ0DSI0"/>
<dbReference type="GO" id="GO:0005737">
    <property type="term" value="C:cytoplasm"/>
    <property type="evidence" value="ECO:0007669"/>
    <property type="project" value="TreeGrafter"/>
</dbReference>
<dbReference type="SUPFAM" id="SSF55620">
    <property type="entry name" value="Tetrahydrobiopterin biosynthesis enzymes-like"/>
    <property type="match status" value="1"/>
</dbReference>
<comment type="similarity">
    <text evidence="3">Belongs to the DHNA family.</text>
</comment>
<evidence type="ECO:0000313" key="9">
    <source>
        <dbReference type="EMBL" id="KAK3055545.1"/>
    </source>
</evidence>